<accession>A0A8J2U8T8</accession>
<evidence type="ECO:0000256" key="2">
    <source>
        <dbReference type="ARBA" id="ARBA00001966"/>
    </source>
</evidence>
<dbReference type="CDD" id="cd02767">
    <property type="entry name" value="MopB_ydeP"/>
    <property type="match status" value="1"/>
</dbReference>
<reference evidence="13" key="1">
    <citation type="journal article" date="2019" name="Int. J. Syst. Evol. Microbiol.">
        <title>The Global Catalogue of Microorganisms (GCM) 10K type strain sequencing project: providing services to taxonomists for standard genome sequencing and annotation.</title>
        <authorList>
            <consortium name="The Broad Institute Genomics Platform"/>
            <consortium name="The Broad Institute Genome Sequencing Center for Infectious Disease"/>
            <person name="Wu L."/>
            <person name="Ma J."/>
        </authorList>
    </citation>
    <scope>NUCLEOTIDE SEQUENCE [LARGE SCALE GENOMIC DNA]</scope>
    <source>
        <strain evidence="13">CGMCC 1.10130</strain>
    </source>
</reference>
<gene>
    <name evidence="12" type="ORF">GCM10011369_30170</name>
</gene>
<dbReference type="Gene3D" id="3.40.50.740">
    <property type="match status" value="1"/>
</dbReference>
<dbReference type="InterPro" id="IPR006657">
    <property type="entry name" value="MoPterin_dinucl-bd_dom"/>
</dbReference>
<dbReference type="GO" id="GO:1990204">
    <property type="term" value="C:oxidoreductase complex"/>
    <property type="evidence" value="ECO:0007669"/>
    <property type="project" value="UniProtKB-ARBA"/>
</dbReference>
<dbReference type="SUPFAM" id="SSF53706">
    <property type="entry name" value="Formate dehydrogenase/DMSO reductase, domains 1-3"/>
    <property type="match status" value="1"/>
</dbReference>
<evidence type="ECO:0000313" key="13">
    <source>
        <dbReference type="Proteomes" id="UP000619743"/>
    </source>
</evidence>
<evidence type="ECO:0000259" key="10">
    <source>
        <dbReference type="Pfam" id="PF00384"/>
    </source>
</evidence>
<dbReference type="Pfam" id="PF00384">
    <property type="entry name" value="Molybdopterin"/>
    <property type="match status" value="1"/>
</dbReference>
<dbReference type="InterPro" id="IPR041953">
    <property type="entry name" value="YdeP_MopB"/>
</dbReference>
<dbReference type="PANTHER" id="PTHR43105">
    <property type="entry name" value="RESPIRATORY NITRATE REDUCTASE"/>
    <property type="match status" value="1"/>
</dbReference>
<feature type="domain" description="Molybdopterin oxidoreductase" evidence="10">
    <location>
        <begin position="103"/>
        <end position="470"/>
    </location>
</feature>
<dbReference type="InterPro" id="IPR050123">
    <property type="entry name" value="Prok_molybdopt-oxidoreductase"/>
</dbReference>
<keyword evidence="4" id="KW-0004">4Fe-4S</keyword>
<dbReference type="OrthoDB" id="5287431at2"/>
<evidence type="ECO:0000256" key="6">
    <source>
        <dbReference type="ARBA" id="ARBA00022723"/>
    </source>
</evidence>
<dbReference type="InterPro" id="IPR009010">
    <property type="entry name" value="Asp_de-COase-like_dom_sf"/>
</dbReference>
<dbReference type="PIRSF" id="PIRSF000144">
    <property type="entry name" value="CbbBc"/>
    <property type="match status" value="1"/>
</dbReference>
<dbReference type="EMBL" id="BMDX01000019">
    <property type="protein sequence ID" value="GGA86086.1"/>
    <property type="molecule type" value="Genomic_DNA"/>
</dbReference>
<comment type="caution">
    <text evidence="12">The sequence shown here is derived from an EMBL/GenBank/DDBJ whole genome shotgun (WGS) entry which is preliminary data.</text>
</comment>
<keyword evidence="6" id="KW-0479">Metal-binding</keyword>
<dbReference type="Proteomes" id="UP000619743">
    <property type="component" value="Unassembled WGS sequence"/>
</dbReference>
<evidence type="ECO:0000256" key="4">
    <source>
        <dbReference type="ARBA" id="ARBA00022485"/>
    </source>
</evidence>
<dbReference type="GO" id="GO:0051539">
    <property type="term" value="F:4 iron, 4 sulfur cluster binding"/>
    <property type="evidence" value="ECO:0007669"/>
    <property type="project" value="UniProtKB-KW"/>
</dbReference>
<dbReference type="SUPFAM" id="SSF50692">
    <property type="entry name" value="ADC-like"/>
    <property type="match status" value="1"/>
</dbReference>
<keyword evidence="13" id="KW-1185">Reference proteome</keyword>
<dbReference type="GO" id="GO:0030151">
    <property type="term" value="F:molybdenum ion binding"/>
    <property type="evidence" value="ECO:0007669"/>
    <property type="project" value="InterPro"/>
</dbReference>
<dbReference type="GO" id="GO:0016020">
    <property type="term" value="C:membrane"/>
    <property type="evidence" value="ECO:0007669"/>
    <property type="project" value="TreeGrafter"/>
</dbReference>
<evidence type="ECO:0000256" key="3">
    <source>
        <dbReference type="ARBA" id="ARBA00010312"/>
    </source>
</evidence>
<dbReference type="CDD" id="cd02787">
    <property type="entry name" value="MopB_CT_ydeP"/>
    <property type="match status" value="1"/>
</dbReference>
<dbReference type="GO" id="GO:0008863">
    <property type="term" value="F:formate dehydrogenase (NAD+) activity"/>
    <property type="evidence" value="ECO:0007669"/>
    <property type="project" value="InterPro"/>
</dbReference>
<keyword evidence="7" id="KW-0560">Oxidoreductase</keyword>
<keyword evidence="9" id="KW-0411">Iron-sulfur</keyword>
<dbReference type="Gene3D" id="3.40.228.10">
    <property type="entry name" value="Dimethylsulfoxide Reductase, domain 2"/>
    <property type="match status" value="1"/>
</dbReference>
<name>A0A8J2U8T8_9GAMM</name>
<evidence type="ECO:0000256" key="7">
    <source>
        <dbReference type="ARBA" id="ARBA00023002"/>
    </source>
</evidence>
<dbReference type="RefSeq" id="WP_087506999.1">
    <property type="nucleotide sequence ID" value="NZ_BMDX01000019.1"/>
</dbReference>
<comment type="similarity">
    <text evidence="3">Belongs to the prokaryotic molybdopterin-containing oxidoreductase family.</text>
</comment>
<comment type="cofactor">
    <cofactor evidence="2">
        <name>[4Fe-4S] cluster</name>
        <dbReference type="ChEBI" id="CHEBI:49883"/>
    </cofactor>
</comment>
<proteinExistence type="inferred from homology"/>
<dbReference type="PANTHER" id="PTHR43105:SF4">
    <property type="entry name" value="PROTEIN YDEP"/>
    <property type="match status" value="1"/>
</dbReference>
<keyword evidence="8" id="KW-0408">Iron</keyword>
<dbReference type="GO" id="GO:0045333">
    <property type="term" value="P:cellular respiration"/>
    <property type="evidence" value="ECO:0007669"/>
    <property type="project" value="UniProtKB-ARBA"/>
</dbReference>
<dbReference type="Pfam" id="PF01568">
    <property type="entry name" value="Molydop_binding"/>
    <property type="match status" value="1"/>
</dbReference>
<organism evidence="12 13">
    <name type="scientific">Neiella marina</name>
    <dbReference type="NCBI Taxonomy" id="508461"/>
    <lineage>
        <taxon>Bacteria</taxon>
        <taxon>Pseudomonadati</taxon>
        <taxon>Pseudomonadota</taxon>
        <taxon>Gammaproteobacteria</taxon>
        <taxon>Alteromonadales</taxon>
        <taxon>Echinimonadaceae</taxon>
        <taxon>Neiella</taxon>
    </lineage>
</organism>
<feature type="domain" description="Molybdopterin dinucleotide-binding" evidence="11">
    <location>
        <begin position="636"/>
        <end position="728"/>
    </location>
</feature>
<sequence length="759" mass="83212">MSSKSHKAGGLASLRSTLNEVLRSQRAKDNFKNLMRVNKDGGFDCPGCAWGDSKDGAFQFCENGAKAVAWESTARTVDRRFFAEHSVTQLMKQTDHWLEFQGRLTEPMRYNHQTDHYEPVSWADAFSLIATHLQALASADEAEFYTSGRASNEASFLYQLFGRAFGTNNFPDCSNMCHEASGLALTQSVGVGKGTVVLSDFEQADTIFVYGQNPGTNHPRMMNALKKAAKRGCTIVAINNLKEVALNRFASPQDPVELLTPAATQISSLYITPKLGGDMAFVRGMVKALQQSGATFNQQFINRHTVDSEAYLNRVSQTSWQDIEQQSGVNKSEIEQAAQLFVQSKQAISTWAMGLTQHKHSVDTIRELVNLHLLFGQIGRPGAGLCPVRGHSNVQGNRTMGINEKPPKAFLDALQQRLDFKPPTAHGHNVNQALQALHQGQAKVLVCLGGNLAAAAPDTEFTYRAIANAKLNVQISTKLNRSHLLVGQDALILPCLGRTEIDQTSKGPQQITVEDTFSMVHASAGGNEPVGADCLSETRIVAEIAAATLGPVPVNWLDYAQDYSLIRTLIGDVLPAFANFNDKIKQQGGFHLANSAALLQWNTRSGKAQFHAVDLPADIFPQSLSAQLATSEQPTLTLQTLRSHDQYNTTIYGMNDRYRGIENQRQVLFINQSDAEQQGLSEGDWVQITSLWPDQTQRQVDGFQVVFYDIPKGNAAAYYPETNPLVPIDSYGDLSFTPTSKSIAIQISKSTSKIPLVTS</sequence>
<dbReference type="InterPro" id="IPR006656">
    <property type="entry name" value="Mopterin_OxRdtase"/>
</dbReference>
<evidence type="ECO:0000256" key="1">
    <source>
        <dbReference type="ARBA" id="ARBA00001942"/>
    </source>
</evidence>
<evidence type="ECO:0000259" key="11">
    <source>
        <dbReference type="Pfam" id="PF01568"/>
    </source>
</evidence>
<dbReference type="AlphaFoldDB" id="A0A8J2U8T8"/>
<dbReference type="GO" id="GO:0043546">
    <property type="term" value="F:molybdopterin cofactor binding"/>
    <property type="evidence" value="ECO:0007669"/>
    <property type="project" value="InterPro"/>
</dbReference>
<dbReference type="InterPro" id="IPR037951">
    <property type="entry name" value="MopB_CT_YdeP"/>
</dbReference>
<comment type="cofactor">
    <cofactor evidence="1">
        <name>Mo-bis(molybdopterin guanine dinucleotide)</name>
        <dbReference type="ChEBI" id="CHEBI:60539"/>
    </cofactor>
</comment>
<keyword evidence="5" id="KW-0500">Molybdenum</keyword>
<evidence type="ECO:0000256" key="5">
    <source>
        <dbReference type="ARBA" id="ARBA00022505"/>
    </source>
</evidence>
<evidence type="ECO:0000313" key="12">
    <source>
        <dbReference type="EMBL" id="GGA86086.1"/>
    </source>
</evidence>
<evidence type="ECO:0000256" key="8">
    <source>
        <dbReference type="ARBA" id="ARBA00023004"/>
    </source>
</evidence>
<dbReference type="Gene3D" id="2.40.40.20">
    <property type="match status" value="1"/>
</dbReference>
<evidence type="ECO:0000256" key="9">
    <source>
        <dbReference type="ARBA" id="ARBA00023014"/>
    </source>
</evidence>
<protein>
    <submittedName>
        <fullName evidence="12">Oxidoreductase alpha (Molybdopterin) subunit</fullName>
    </submittedName>
</protein>
<dbReference type="InterPro" id="IPR010046">
    <property type="entry name" value="Mopterin_OxRdtse_a_bac"/>
</dbReference>
<dbReference type="NCBIfam" id="TIGR01701">
    <property type="entry name" value="Fdhalpha-like"/>
    <property type="match status" value="1"/>
</dbReference>